<dbReference type="InterPro" id="IPR029044">
    <property type="entry name" value="Nucleotide-diphossugar_trans"/>
</dbReference>
<comment type="caution">
    <text evidence="2">The sequence shown here is derived from an EMBL/GenBank/DDBJ whole genome shotgun (WGS) entry which is preliminary data.</text>
</comment>
<protein>
    <recommendedName>
        <fullName evidence="1">Glycosyltransferase 2-like domain-containing protein</fullName>
    </recommendedName>
</protein>
<keyword evidence="3" id="KW-1185">Reference proteome</keyword>
<organism evidence="2 3">
    <name type="scientific">Rhodoferax fermentans</name>
    <dbReference type="NCBI Taxonomy" id="28066"/>
    <lineage>
        <taxon>Bacteria</taxon>
        <taxon>Pseudomonadati</taxon>
        <taxon>Pseudomonadota</taxon>
        <taxon>Betaproteobacteria</taxon>
        <taxon>Burkholderiales</taxon>
        <taxon>Comamonadaceae</taxon>
        <taxon>Rhodoferax</taxon>
    </lineage>
</organism>
<evidence type="ECO:0000259" key="1">
    <source>
        <dbReference type="Pfam" id="PF00535"/>
    </source>
</evidence>
<dbReference type="SUPFAM" id="SSF53448">
    <property type="entry name" value="Nucleotide-diphospho-sugar transferases"/>
    <property type="match status" value="1"/>
</dbReference>
<sequence length="240" mass="26857">MNQSNSPRVSVIMVVRNDPIGFVRTMASVATQDYCNFQLIVIDGASTDNTLELLRQNVSRISLWLSETDIGIYHAMNKGVAMADGEWLLFMNAGDEFADVGALSAAVAATALEVDVVYSDWIYREDRKLAKADLARMNVRHQSVLYRKSLHEVYGLYLVGRGVTISDFIFFLSIAGKQWVYCAHPISICDRAGASGQPNHFHQRMAVELLFGRRSRIAVAAILLLHPLYRFVKCNVLGQR</sequence>
<reference evidence="2 3" key="1">
    <citation type="submission" date="2017-01" db="EMBL/GenBank/DDBJ databases">
        <title>Genome sequencing of Rhodoferax fermentans JCM 7819.</title>
        <authorList>
            <person name="Kim Y.J."/>
            <person name="Farh M.E.-A."/>
            <person name="Yang D.-C."/>
        </authorList>
    </citation>
    <scope>NUCLEOTIDE SEQUENCE [LARGE SCALE GENOMIC DNA]</scope>
    <source>
        <strain evidence="2 3">JCM 7819</strain>
    </source>
</reference>
<proteinExistence type="predicted"/>
<name>A0A1T1ARD8_RHOFE</name>
<dbReference type="InterPro" id="IPR050834">
    <property type="entry name" value="Glycosyltransf_2"/>
</dbReference>
<dbReference type="InterPro" id="IPR001173">
    <property type="entry name" value="Glyco_trans_2-like"/>
</dbReference>
<dbReference type="OrthoDB" id="433681at2"/>
<dbReference type="RefSeq" id="WP_078364453.1">
    <property type="nucleotide sequence ID" value="NZ_MTJN01000002.1"/>
</dbReference>
<dbReference type="Gene3D" id="3.90.550.10">
    <property type="entry name" value="Spore Coat Polysaccharide Biosynthesis Protein SpsA, Chain A"/>
    <property type="match status" value="1"/>
</dbReference>
<dbReference type="EMBL" id="MTJN01000002">
    <property type="protein sequence ID" value="OOV06637.1"/>
    <property type="molecule type" value="Genomic_DNA"/>
</dbReference>
<dbReference type="PANTHER" id="PTHR43685:SF2">
    <property type="entry name" value="GLYCOSYLTRANSFERASE 2-LIKE DOMAIN-CONTAINING PROTEIN"/>
    <property type="match status" value="1"/>
</dbReference>
<dbReference type="PANTHER" id="PTHR43685">
    <property type="entry name" value="GLYCOSYLTRANSFERASE"/>
    <property type="match status" value="1"/>
</dbReference>
<dbReference type="STRING" id="28066.RF819_07755"/>
<evidence type="ECO:0000313" key="2">
    <source>
        <dbReference type="EMBL" id="OOV06637.1"/>
    </source>
</evidence>
<evidence type="ECO:0000313" key="3">
    <source>
        <dbReference type="Proteomes" id="UP000190750"/>
    </source>
</evidence>
<dbReference type="Proteomes" id="UP000190750">
    <property type="component" value="Unassembled WGS sequence"/>
</dbReference>
<dbReference type="AlphaFoldDB" id="A0A1T1ARD8"/>
<dbReference type="Pfam" id="PF00535">
    <property type="entry name" value="Glycos_transf_2"/>
    <property type="match status" value="1"/>
</dbReference>
<feature type="domain" description="Glycosyltransferase 2-like" evidence="1">
    <location>
        <begin position="10"/>
        <end position="130"/>
    </location>
</feature>
<gene>
    <name evidence="2" type="ORF">RF819_07755</name>
</gene>
<accession>A0A1T1ARD8</accession>